<dbReference type="PROSITE" id="PS01090">
    <property type="entry name" value="TATD_2"/>
    <property type="match status" value="1"/>
</dbReference>
<dbReference type="NCBIfam" id="TIGR00010">
    <property type="entry name" value="YchF/TatD family DNA exonuclease"/>
    <property type="match status" value="1"/>
</dbReference>
<dbReference type="EMBL" id="AP014610">
    <property type="protein sequence ID" value="BBA17613.1"/>
    <property type="molecule type" value="Genomic_DNA"/>
</dbReference>
<dbReference type="Proteomes" id="UP000262607">
    <property type="component" value="Chromosome"/>
</dbReference>
<dbReference type="PANTHER" id="PTHR46124:SF4">
    <property type="entry name" value="HYDROLASE TATD"/>
    <property type="match status" value="1"/>
</dbReference>
<dbReference type="GO" id="GO:0004536">
    <property type="term" value="F:DNA nuclease activity"/>
    <property type="evidence" value="ECO:0007669"/>
    <property type="project" value="InterPro"/>
</dbReference>
<dbReference type="InterPro" id="IPR015991">
    <property type="entry name" value="TatD/YcfH-like"/>
</dbReference>
<dbReference type="Pfam" id="PF01026">
    <property type="entry name" value="TatD_DNase"/>
    <property type="match status" value="1"/>
</dbReference>
<feature type="binding site" evidence="4">
    <location>
        <position position="99"/>
    </location>
    <ligand>
        <name>a divalent metal cation</name>
        <dbReference type="ChEBI" id="CHEBI:60240"/>
        <label>1</label>
    </ligand>
</feature>
<feature type="binding site" evidence="4">
    <location>
        <position position="207"/>
    </location>
    <ligand>
        <name>a divalent metal cation</name>
        <dbReference type="ChEBI" id="CHEBI:60240"/>
        <label>1</label>
    </ligand>
</feature>
<evidence type="ECO:0000256" key="3">
    <source>
        <dbReference type="ARBA" id="ARBA00022801"/>
    </source>
</evidence>
<evidence type="ECO:0000313" key="5">
    <source>
        <dbReference type="EMBL" id="BBA17613.1"/>
    </source>
</evidence>
<protein>
    <submittedName>
        <fullName evidence="5">TatD-related desoxyribonuclease</fullName>
    </submittedName>
</protein>
<dbReference type="SUPFAM" id="SSF51556">
    <property type="entry name" value="Metallo-dependent hydrolases"/>
    <property type="match status" value="1"/>
</dbReference>
<dbReference type="GO" id="GO:0016788">
    <property type="term" value="F:hydrolase activity, acting on ester bonds"/>
    <property type="evidence" value="ECO:0007669"/>
    <property type="project" value="InterPro"/>
</dbReference>
<dbReference type="Gene3D" id="3.20.20.140">
    <property type="entry name" value="Metal-dependent hydrolases"/>
    <property type="match status" value="1"/>
</dbReference>
<sequence length="257" mass="29983">MFIYMKITDTHTHLYMKQFDKDRDFVIKTAIHNKIHKLYIPSIDSTTIPKILKLEKKYPNICFPMIGLHPSKVTPENLENELNSIKKWLDQHTFISIGEIGIDLHLEKKFILEQRYAFQTQIQYAKIKKLPIVIHCRKAFDPVFDILKKNYPVKGIFHCFSGNLEQAKKIINFGLKIGIGGMITFKNNNISSFLHKINLKNIVLETDSPFLSPYPFKGKRNEPIYLKIILKKLSNIYSISERNIANITETNVKEIFS</sequence>
<feature type="binding site" evidence="4">
    <location>
        <position position="135"/>
    </location>
    <ligand>
        <name>a divalent metal cation</name>
        <dbReference type="ChEBI" id="CHEBI:60240"/>
        <label>2</label>
    </ligand>
</feature>
<dbReference type="InterPro" id="IPR018228">
    <property type="entry name" value="DNase_TatD-rel_CS"/>
</dbReference>
<dbReference type="InterPro" id="IPR001130">
    <property type="entry name" value="TatD-like"/>
</dbReference>
<dbReference type="PANTHER" id="PTHR46124">
    <property type="entry name" value="D-AMINOACYL-TRNA DEACYLASE"/>
    <property type="match status" value="1"/>
</dbReference>
<proteinExistence type="inferred from homology"/>
<keyword evidence="2 4" id="KW-0479">Metal-binding</keyword>
<dbReference type="FunFam" id="3.20.20.140:FF:000005">
    <property type="entry name" value="TatD family hydrolase"/>
    <property type="match status" value="1"/>
</dbReference>
<dbReference type="GO" id="GO:0005829">
    <property type="term" value="C:cytosol"/>
    <property type="evidence" value="ECO:0007669"/>
    <property type="project" value="TreeGrafter"/>
</dbReference>
<gene>
    <name evidence="5" type="primary">tatD</name>
    <name evidence="5" type="ORF">CPU2_097</name>
</gene>
<dbReference type="PIRSF" id="PIRSF005902">
    <property type="entry name" value="DNase_TatD"/>
    <property type="match status" value="1"/>
</dbReference>
<evidence type="ECO:0000256" key="4">
    <source>
        <dbReference type="PIRSR" id="PIRSR005902-1"/>
    </source>
</evidence>
<feature type="binding site" evidence="4">
    <location>
        <position position="13"/>
    </location>
    <ligand>
        <name>a divalent metal cation</name>
        <dbReference type="ChEBI" id="CHEBI:60240"/>
        <label>1</label>
    </ligand>
</feature>
<name>A0AAD1CL98_9FLAO</name>
<evidence type="ECO:0000313" key="6">
    <source>
        <dbReference type="Proteomes" id="UP000262607"/>
    </source>
</evidence>
<organism evidence="5 6">
    <name type="scientific">Blattabacterium punctulatus CPU2</name>
    <dbReference type="NCBI Taxonomy" id="1457032"/>
    <lineage>
        <taxon>Bacteria</taxon>
        <taxon>Pseudomonadati</taxon>
        <taxon>Bacteroidota</taxon>
        <taxon>Flavobacteriia</taxon>
        <taxon>Flavobacteriales</taxon>
        <taxon>Blattabacteriaceae</taxon>
        <taxon>Blattabacterium</taxon>
    </lineage>
</organism>
<dbReference type="AlphaFoldDB" id="A0AAD1CL98"/>
<feature type="binding site" evidence="4">
    <location>
        <position position="11"/>
    </location>
    <ligand>
        <name>a divalent metal cation</name>
        <dbReference type="ChEBI" id="CHEBI:60240"/>
        <label>1</label>
    </ligand>
</feature>
<dbReference type="CDD" id="cd01310">
    <property type="entry name" value="TatD_DNAse"/>
    <property type="match status" value="1"/>
</dbReference>
<dbReference type="InterPro" id="IPR032466">
    <property type="entry name" value="Metal_Hydrolase"/>
</dbReference>
<dbReference type="GO" id="GO:0046872">
    <property type="term" value="F:metal ion binding"/>
    <property type="evidence" value="ECO:0007669"/>
    <property type="project" value="UniProtKB-KW"/>
</dbReference>
<comment type="similarity">
    <text evidence="1">Belongs to the metallo-dependent hydrolases superfamily. TatD-type hydrolase family.</text>
</comment>
<reference evidence="5 6" key="1">
    <citation type="submission" date="2014-06" db="EMBL/GenBank/DDBJ databases">
        <title>Genome sequence of the intracellular symbiont Blattabacterium cuenoti, strain CPU2 from the wood feeding cockroach Cryptocercus punctulatus.</title>
        <authorList>
            <person name="Kinjo Y."/>
            <person name="Ohkuma M."/>
            <person name="Tokuda G."/>
        </authorList>
    </citation>
    <scope>NUCLEOTIDE SEQUENCE [LARGE SCALE GENOMIC DNA]</scope>
    <source>
        <strain evidence="5 6">CPU2</strain>
    </source>
</reference>
<feature type="binding site" evidence="4">
    <location>
        <position position="158"/>
    </location>
    <ligand>
        <name>a divalent metal cation</name>
        <dbReference type="ChEBI" id="CHEBI:60240"/>
        <label>2</label>
    </ligand>
</feature>
<accession>A0AAD1CL98</accession>
<evidence type="ECO:0000256" key="1">
    <source>
        <dbReference type="ARBA" id="ARBA00009275"/>
    </source>
</evidence>
<evidence type="ECO:0000256" key="2">
    <source>
        <dbReference type="ARBA" id="ARBA00022723"/>
    </source>
</evidence>
<keyword evidence="3" id="KW-0378">Hydrolase</keyword>